<feature type="signal peptide" evidence="1">
    <location>
        <begin position="1"/>
        <end position="20"/>
    </location>
</feature>
<dbReference type="InterPro" id="IPR026444">
    <property type="entry name" value="Secre_tail"/>
</dbReference>
<evidence type="ECO:0000313" key="4">
    <source>
        <dbReference type="Proteomes" id="UP000029736"/>
    </source>
</evidence>
<dbReference type="OrthoDB" id="9811934at2"/>
<evidence type="ECO:0000259" key="2">
    <source>
        <dbReference type="Pfam" id="PF18962"/>
    </source>
</evidence>
<accession>A0A098S2N7</accession>
<sequence length="503" mass="55654">MKLVTKALLLLLLGPVGLSAQSFNIAEDLGYQSNFFERVMVHNDTVIAIGTARTDSLESGVLIASYDSTGQRLASQLLTDFGGEGLYMLDNAGGFAPANGGGYVIIAYTIRFNAIFIKLDEQLNEEFRHEYTDIEDVSNYHYRSPIPLEEGYLLYGDIDRDNGVPDPFVRIVDEHGQTVRLNFYGNYEDKDIYQDAQLLGDSILVAGGQRQVSLGYSKNFFHRIRISDGALLDSWESSVNADMGWLRQLVALEDGDIITFGQQPLEIIDWNTYIVQPMLTRLNSNHEIVWQRPIYRSGYHSRNNGLHEIKHVSDGYFVGSGHVSTNVDGNSTRAGWLFKFTAFGDSLWSRYYLPPFDTLNNPILGGSFFSFGELSSGNLVSGGEANGDGPRRCWIIKTDANGCQGETPCEVLTGVAEAEPMEEPGMRVFPNPASRHLTVAWPGAAPTGTGHFTLYNIQGQAVWAVTKPSAPEVPLQLPELPPGVYALHVEVEGQVWVERVVIK</sequence>
<name>A0A098S2N7_9BACT</name>
<evidence type="ECO:0000256" key="1">
    <source>
        <dbReference type="SAM" id="SignalP"/>
    </source>
</evidence>
<protein>
    <recommendedName>
        <fullName evidence="2">Secretion system C-terminal sorting domain-containing protein</fullName>
    </recommendedName>
</protein>
<dbReference type="RefSeq" id="WP_044225148.1">
    <property type="nucleotide sequence ID" value="NZ_JBKAGJ010000010.1"/>
</dbReference>
<keyword evidence="1" id="KW-0732">Signal</keyword>
<gene>
    <name evidence="3" type="ORF">IX84_21535</name>
</gene>
<dbReference type="Proteomes" id="UP000029736">
    <property type="component" value="Unassembled WGS sequence"/>
</dbReference>
<dbReference type="AlphaFoldDB" id="A0A098S2N7"/>
<feature type="chain" id="PRO_5001939788" description="Secretion system C-terminal sorting domain-containing protein" evidence="1">
    <location>
        <begin position="21"/>
        <end position="503"/>
    </location>
</feature>
<feature type="domain" description="Secretion system C-terminal sorting" evidence="2">
    <location>
        <begin position="428"/>
        <end position="502"/>
    </location>
</feature>
<evidence type="ECO:0000313" key="3">
    <source>
        <dbReference type="EMBL" id="KGE86380.1"/>
    </source>
</evidence>
<dbReference type="STRING" id="1524460.IX84_21535"/>
<proteinExistence type="predicted"/>
<dbReference type="Pfam" id="PF18962">
    <property type="entry name" value="Por_Secre_tail"/>
    <property type="match status" value="1"/>
</dbReference>
<comment type="caution">
    <text evidence="3">The sequence shown here is derived from an EMBL/GenBank/DDBJ whole genome shotgun (WGS) entry which is preliminary data.</text>
</comment>
<dbReference type="EMBL" id="JPOS01000079">
    <property type="protein sequence ID" value="KGE86380.1"/>
    <property type="molecule type" value="Genomic_DNA"/>
</dbReference>
<reference evidence="3 4" key="1">
    <citation type="journal article" date="2014" name="Int. J. Syst. Evol. Microbiol.">
        <title>Phaeodactylibacter xiamenensis gen. nov., sp. nov., a member of the family Saprospiraceae isolated from the marine alga Phaeodactylum tricornutum.</title>
        <authorList>
            <person name="Chen Z.Jr."/>
            <person name="Lei X."/>
            <person name="Lai Q."/>
            <person name="Li Y."/>
            <person name="Zhang B."/>
            <person name="Zhang J."/>
            <person name="Zhang H."/>
            <person name="Yang L."/>
            <person name="Zheng W."/>
            <person name="Tian Y."/>
            <person name="Yu Z."/>
            <person name="Xu H.Jr."/>
            <person name="Zheng T."/>
        </authorList>
    </citation>
    <scope>NUCLEOTIDE SEQUENCE [LARGE SCALE GENOMIC DNA]</scope>
    <source>
        <strain evidence="3 4">KD52</strain>
    </source>
</reference>
<organism evidence="3 4">
    <name type="scientific">Phaeodactylibacter xiamenensis</name>
    <dbReference type="NCBI Taxonomy" id="1524460"/>
    <lineage>
        <taxon>Bacteria</taxon>
        <taxon>Pseudomonadati</taxon>
        <taxon>Bacteroidota</taxon>
        <taxon>Saprospiria</taxon>
        <taxon>Saprospirales</taxon>
        <taxon>Haliscomenobacteraceae</taxon>
        <taxon>Phaeodactylibacter</taxon>
    </lineage>
</organism>
<keyword evidence="4" id="KW-1185">Reference proteome</keyword>
<dbReference type="NCBIfam" id="TIGR04183">
    <property type="entry name" value="Por_Secre_tail"/>
    <property type="match status" value="1"/>
</dbReference>